<keyword evidence="8 15" id="KW-0547">Nucleotide-binding</keyword>
<protein>
    <recommendedName>
        <fullName evidence="15">Phenylalanine--tRNA ligase beta subunit</fullName>
        <ecNumber evidence="15">6.1.1.20</ecNumber>
    </recommendedName>
    <alternativeName>
        <fullName evidence="15">Phenylalanyl-tRNA synthetase beta subunit</fullName>
        <shortName evidence="15">PheRS</shortName>
    </alternativeName>
</protein>
<dbReference type="SMART" id="SM00896">
    <property type="entry name" value="FDX-ACB"/>
    <property type="match status" value="1"/>
</dbReference>
<evidence type="ECO:0000256" key="7">
    <source>
        <dbReference type="ARBA" id="ARBA00022723"/>
    </source>
</evidence>
<dbReference type="PANTHER" id="PTHR10947">
    <property type="entry name" value="PHENYLALANYL-TRNA SYNTHETASE BETA CHAIN AND LEUCINE-RICH REPEAT-CONTAINING PROTEIN 47"/>
    <property type="match status" value="1"/>
</dbReference>
<dbReference type="SUPFAM" id="SSF54991">
    <property type="entry name" value="Anticodon-binding domain of PheRS"/>
    <property type="match status" value="1"/>
</dbReference>
<dbReference type="Gene3D" id="3.50.40.10">
    <property type="entry name" value="Phenylalanyl-trna Synthetase, Chain B, domain 3"/>
    <property type="match status" value="1"/>
</dbReference>
<evidence type="ECO:0000256" key="1">
    <source>
        <dbReference type="ARBA" id="ARBA00004496"/>
    </source>
</evidence>
<dbReference type="InterPro" id="IPR002547">
    <property type="entry name" value="tRNA-bd_dom"/>
</dbReference>
<dbReference type="Pfam" id="PF03483">
    <property type="entry name" value="B3_4"/>
    <property type="match status" value="1"/>
</dbReference>
<feature type="domain" description="B5" evidence="19">
    <location>
        <begin position="406"/>
        <end position="481"/>
    </location>
</feature>
<dbReference type="PANTHER" id="PTHR10947:SF0">
    <property type="entry name" value="PHENYLALANINE--TRNA LIGASE BETA SUBUNIT"/>
    <property type="match status" value="1"/>
</dbReference>
<dbReference type="InterPro" id="IPR009061">
    <property type="entry name" value="DNA-bd_dom_put_sf"/>
</dbReference>
<dbReference type="NCBIfam" id="TIGR00472">
    <property type="entry name" value="pheT_bact"/>
    <property type="match status" value="1"/>
</dbReference>
<dbReference type="InterPro" id="IPR012340">
    <property type="entry name" value="NA-bd_OB-fold"/>
</dbReference>
<keyword evidence="10 15" id="KW-0460">Magnesium</keyword>
<dbReference type="Pfam" id="PF03484">
    <property type="entry name" value="B5"/>
    <property type="match status" value="1"/>
</dbReference>
<reference evidence="20 21" key="1">
    <citation type="submission" date="2019-03" db="EMBL/GenBank/DDBJ databases">
        <title>Genomic Encyclopedia of Type Strains, Phase IV (KMG-IV): sequencing the most valuable type-strain genomes for metagenomic binning, comparative biology and taxonomic classification.</title>
        <authorList>
            <person name="Goeker M."/>
        </authorList>
    </citation>
    <scope>NUCLEOTIDE SEQUENCE [LARGE SCALE GENOMIC DNA]</scope>
    <source>
        <strain evidence="20 21">DSM 24830</strain>
    </source>
</reference>
<keyword evidence="4 15" id="KW-0963">Cytoplasm</keyword>
<dbReference type="GO" id="GO:0000049">
    <property type="term" value="F:tRNA binding"/>
    <property type="evidence" value="ECO:0007669"/>
    <property type="project" value="UniProtKB-UniRule"/>
</dbReference>
<organism evidence="20 21">
    <name type="scientific">Cocleimonas flava</name>
    <dbReference type="NCBI Taxonomy" id="634765"/>
    <lineage>
        <taxon>Bacteria</taxon>
        <taxon>Pseudomonadati</taxon>
        <taxon>Pseudomonadota</taxon>
        <taxon>Gammaproteobacteria</taxon>
        <taxon>Thiotrichales</taxon>
        <taxon>Thiotrichaceae</taxon>
        <taxon>Cocleimonas</taxon>
    </lineage>
</organism>
<evidence type="ECO:0000256" key="10">
    <source>
        <dbReference type="ARBA" id="ARBA00022842"/>
    </source>
</evidence>
<keyword evidence="5 16" id="KW-0820">tRNA-binding</keyword>
<dbReference type="SMART" id="SM00874">
    <property type="entry name" value="B5"/>
    <property type="match status" value="1"/>
</dbReference>
<comment type="subcellular location">
    <subcellularLocation>
        <location evidence="1 15">Cytoplasm</location>
    </subcellularLocation>
</comment>
<evidence type="ECO:0000256" key="4">
    <source>
        <dbReference type="ARBA" id="ARBA00022490"/>
    </source>
</evidence>
<dbReference type="Pfam" id="PF17759">
    <property type="entry name" value="tRNA_synthFbeta"/>
    <property type="match status" value="1"/>
</dbReference>
<name>A0A4R1F174_9GAMM</name>
<dbReference type="FunFam" id="3.30.56.10:FF:000002">
    <property type="entry name" value="Phenylalanine--tRNA ligase beta subunit"/>
    <property type="match status" value="1"/>
</dbReference>
<comment type="caution">
    <text evidence="20">The sequence shown here is derived from an EMBL/GenBank/DDBJ whole genome shotgun (WGS) entry which is preliminary data.</text>
</comment>
<evidence type="ECO:0000256" key="13">
    <source>
        <dbReference type="ARBA" id="ARBA00023146"/>
    </source>
</evidence>
<dbReference type="PROSITE" id="PS50886">
    <property type="entry name" value="TRBD"/>
    <property type="match status" value="1"/>
</dbReference>
<keyword evidence="13 15" id="KW-0030">Aminoacyl-tRNA synthetase</keyword>
<evidence type="ECO:0000256" key="16">
    <source>
        <dbReference type="PROSITE-ProRule" id="PRU00209"/>
    </source>
</evidence>
<proteinExistence type="inferred from homology"/>
<feature type="domain" description="TRNA-binding" evidence="17">
    <location>
        <begin position="39"/>
        <end position="153"/>
    </location>
</feature>
<dbReference type="SMART" id="SM00873">
    <property type="entry name" value="B3_4"/>
    <property type="match status" value="1"/>
</dbReference>
<sequence>MKVSLNWLREWVQLDAATEEISHQLIMSGTELDGIDPVASAFTDVRVGQIKNIEQHPDADRLRVCQVNIGEDELLQIVTNATVELEQKVPVAMIGAVLPSSEAGVKPLKIKKGKLRGVLSQGMFCGSETLGMGEAGEGLLAIPADAELGKNLREIFDLDDVVLDLDATPNRADLLCVAGVARELGVIMQAPVSEVTVNTAALDHEQDFPVKITADTLCQRYVGRIISNLDVTVKTPDWIVEKLQRSDIRSLGPVVDITNYVMLELGQPMHGFDFDKLSGGIDVRTAVEGEKLTLLDGKEITLSADTMVIADEEKALALAGIMGGEESSVTDDTKNIYLESAYFVPEKIMGKSRKYGLHTDSSHRFERGVSPDLQVKAIERATQLITEICGGEVGPFNDVSARDDLQQRDAVHFERRRIKRHLGIEIDDARVEDILTRLGCKVDSAENGWNITPPVFRFDLATPEDFVEEVARIYGYDNIPARLRPMEPRIARKEETLVDENTLRNILVNRGYQEAITYSFVPPEVESLLSPDQEQIALSNPISEELSIMRSTLWSGLIPALDKNVKRQQSRVRFFETGLSFLKTSEGLTQRKKLAGAITGNVYSEQWNAESRSVDFFDLKGDVEALLEEATGQTFEFVKSDHTALHPGQSANIISNDQVVGVCGALHPAVEKKLSLDQQVFVFELDMDNISQKELPEYTKLSPYPSVRRDLALLVNKDVQYSTIAKVLNNLNIQQMVDSFIFDVYSGENVDSGQKSLALGLIFQDFSRTLEEQEISAHVEKIMDALKNHTGAVLR</sequence>
<dbReference type="SUPFAM" id="SSF46955">
    <property type="entry name" value="Putative DNA-binding domain"/>
    <property type="match status" value="1"/>
</dbReference>
<dbReference type="Gene3D" id="3.30.930.10">
    <property type="entry name" value="Bira Bifunctional Protein, Domain 2"/>
    <property type="match status" value="1"/>
</dbReference>
<feature type="binding site" evidence="15">
    <location>
        <position position="468"/>
    </location>
    <ligand>
        <name>Mg(2+)</name>
        <dbReference type="ChEBI" id="CHEBI:18420"/>
        <note>shared with alpha subunit</note>
    </ligand>
</feature>
<dbReference type="Proteomes" id="UP000294887">
    <property type="component" value="Unassembled WGS sequence"/>
</dbReference>
<dbReference type="EC" id="6.1.1.20" evidence="15"/>
<dbReference type="RefSeq" id="WP_131906959.1">
    <property type="nucleotide sequence ID" value="NZ_BAAAFU010000001.1"/>
</dbReference>
<dbReference type="InterPro" id="IPR004532">
    <property type="entry name" value="Phe-tRNA-ligase_IIc_bsu_bact"/>
</dbReference>
<dbReference type="SUPFAM" id="SSF50249">
    <property type="entry name" value="Nucleic acid-binding proteins"/>
    <property type="match status" value="1"/>
</dbReference>
<keyword evidence="9 15" id="KW-0067">ATP-binding</keyword>
<comment type="catalytic activity">
    <reaction evidence="14 15">
        <text>tRNA(Phe) + L-phenylalanine + ATP = L-phenylalanyl-tRNA(Phe) + AMP + diphosphate + H(+)</text>
        <dbReference type="Rhea" id="RHEA:19413"/>
        <dbReference type="Rhea" id="RHEA-COMP:9668"/>
        <dbReference type="Rhea" id="RHEA-COMP:9699"/>
        <dbReference type="ChEBI" id="CHEBI:15378"/>
        <dbReference type="ChEBI" id="CHEBI:30616"/>
        <dbReference type="ChEBI" id="CHEBI:33019"/>
        <dbReference type="ChEBI" id="CHEBI:58095"/>
        <dbReference type="ChEBI" id="CHEBI:78442"/>
        <dbReference type="ChEBI" id="CHEBI:78531"/>
        <dbReference type="ChEBI" id="CHEBI:456215"/>
        <dbReference type="EC" id="6.1.1.20"/>
    </reaction>
</comment>
<dbReference type="InterPro" id="IPR041616">
    <property type="entry name" value="PheRS_beta_core"/>
</dbReference>
<evidence type="ECO:0000256" key="9">
    <source>
        <dbReference type="ARBA" id="ARBA00022840"/>
    </source>
</evidence>
<accession>A0A4R1F174</accession>
<dbReference type="HAMAP" id="MF_00283">
    <property type="entry name" value="Phe_tRNA_synth_beta1"/>
    <property type="match status" value="1"/>
</dbReference>
<dbReference type="InterPro" id="IPR045864">
    <property type="entry name" value="aa-tRNA-synth_II/BPL/LPL"/>
</dbReference>
<dbReference type="Pfam" id="PF03147">
    <property type="entry name" value="FDX-ACB"/>
    <property type="match status" value="1"/>
</dbReference>
<keyword evidence="21" id="KW-1185">Reference proteome</keyword>
<dbReference type="PROSITE" id="PS51483">
    <property type="entry name" value="B5"/>
    <property type="match status" value="1"/>
</dbReference>
<evidence type="ECO:0000256" key="3">
    <source>
        <dbReference type="ARBA" id="ARBA00011209"/>
    </source>
</evidence>
<dbReference type="CDD" id="cd02796">
    <property type="entry name" value="tRNA_bind_bactPheRS"/>
    <property type="match status" value="1"/>
</dbReference>
<dbReference type="Gene3D" id="3.30.70.380">
    <property type="entry name" value="Ferrodoxin-fold anticodon-binding domain"/>
    <property type="match status" value="1"/>
</dbReference>
<feature type="domain" description="FDX-ACB" evidence="18">
    <location>
        <begin position="702"/>
        <end position="795"/>
    </location>
</feature>
<evidence type="ECO:0000256" key="11">
    <source>
        <dbReference type="ARBA" id="ARBA00022884"/>
    </source>
</evidence>
<gene>
    <name evidence="15" type="primary">pheT</name>
    <name evidence="20" type="ORF">EV695_3225</name>
</gene>
<dbReference type="GO" id="GO:0005524">
    <property type="term" value="F:ATP binding"/>
    <property type="evidence" value="ECO:0007669"/>
    <property type="project" value="UniProtKB-UniRule"/>
</dbReference>
<keyword evidence="7 15" id="KW-0479">Metal-binding</keyword>
<comment type="subunit">
    <text evidence="3 15">Tetramer of two alpha and two beta subunits.</text>
</comment>
<dbReference type="GO" id="GO:0009328">
    <property type="term" value="C:phenylalanine-tRNA ligase complex"/>
    <property type="evidence" value="ECO:0007669"/>
    <property type="project" value="TreeGrafter"/>
</dbReference>
<evidence type="ECO:0000256" key="5">
    <source>
        <dbReference type="ARBA" id="ARBA00022555"/>
    </source>
</evidence>
<keyword evidence="6 15" id="KW-0436">Ligase</keyword>
<comment type="cofactor">
    <cofactor evidence="15">
        <name>Mg(2+)</name>
        <dbReference type="ChEBI" id="CHEBI:18420"/>
    </cofactor>
    <text evidence="15">Binds 2 magnesium ions per tetramer.</text>
</comment>
<dbReference type="FunFam" id="3.30.930.10:FF:000022">
    <property type="entry name" value="Phenylalanine--tRNA ligase beta subunit"/>
    <property type="match status" value="1"/>
</dbReference>
<dbReference type="Gene3D" id="2.40.50.140">
    <property type="entry name" value="Nucleic acid-binding proteins"/>
    <property type="match status" value="1"/>
</dbReference>
<dbReference type="EMBL" id="SMFQ01000004">
    <property type="protein sequence ID" value="TCJ85258.1"/>
    <property type="molecule type" value="Genomic_DNA"/>
</dbReference>
<evidence type="ECO:0000256" key="2">
    <source>
        <dbReference type="ARBA" id="ARBA00008653"/>
    </source>
</evidence>
<evidence type="ECO:0000256" key="6">
    <source>
        <dbReference type="ARBA" id="ARBA00022598"/>
    </source>
</evidence>
<evidence type="ECO:0000256" key="12">
    <source>
        <dbReference type="ARBA" id="ARBA00022917"/>
    </source>
</evidence>
<evidence type="ECO:0000256" key="15">
    <source>
        <dbReference type="HAMAP-Rule" id="MF_00283"/>
    </source>
</evidence>
<evidence type="ECO:0000313" key="20">
    <source>
        <dbReference type="EMBL" id="TCJ85258.1"/>
    </source>
</evidence>
<dbReference type="PROSITE" id="PS51447">
    <property type="entry name" value="FDX_ACB"/>
    <property type="match status" value="1"/>
</dbReference>
<dbReference type="SUPFAM" id="SSF55681">
    <property type="entry name" value="Class II aaRS and biotin synthetases"/>
    <property type="match status" value="1"/>
</dbReference>
<feature type="binding site" evidence="15">
    <location>
        <position position="459"/>
    </location>
    <ligand>
        <name>Mg(2+)</name>
        <dbReference type="ChEBI" id="CHEBI:18420"/>
        <note>shared with alpha subunit</note>
    </ligand>
</feature>
<evidence type="ECO:0000313" key="21">
    <source>
        <dbReference type="Proteomes" id="UP000294887"/>
    </source>
</evidence>
<dbReference type="GO" id="GO:0004826">
    <property type="term" value="F:phenylalanine-tRNA ligase activity"/>
    <property type="evidence" value="ECO:0007669"/>
    <property type="project" value="UniProtKB-UniRule"/>
</dbReference>
<dbReference type="InterPro" id="IPR005147">
    <property type="entry name" value="tRNA_synthase_B5-dom"/>
</dbReference>
<dbReference type="Gene3D" id="3.30.56.10">
    <property type="match status" value="2"/>
</dbReference>
<dbReference type="InterPro" id="IPR033714">
    <property type="entry name" value="tRNA_bind_bactPheRS"/>
</dbReference>
<dbReference type="InterPro" id="IPR005121">
    <property type="entry name" value="Fdx_antiC-bd"/>
</dbReference>
<dbReference type="CDD" id="cd00769">
    <property type="entry name" value="PheRS_beta_core"/>
    <property type="match status" value="1"/>
</dbReference>
<dbReference type="InterPro" id="IPR045060">
    <property type="entry name" value="Phe-tRNA-ligase_IIc_bsu"/>
</dbReference>
<evidence type="ECO:0000259" key="18">
    <source>
        <dbReference type="PROSITE" id="PS51447"/>
    </source>
</evidence>
<dbReference type="OrthoDB" id="9805455at2"/>
<evidence type="ECO:0000256" key="8">
    <source>
        <dbReference type="ARBA" id="ARBA00022741"/>
    </source>
</evidence>
<evidence type="ECO:0000256" key="14">
    <source>
        <dbReference type="ARBA" id="ARBA00049255"/>
    </source>
</evidence>
<keyword evidence="12 15" id="KW-0648">Protein biosynthesis</keyword>
<dbReference type="InterPro" id="IPR005146">
    <property type="entry name" value="B3/B4_tRNA-bd"/>
</dbReference>
<dbReference type="AlphaFoldDB" id="A0A4R1F174"/>
<dbReference type="GO" id="GO:0000287">
    <property type="term" value="F:magnesium ion binding"/>
    <property type="evidence" value="ECO:0007669"/>
    <property type="project" value="UniProtKB-UniRule"/>
</dbReference>
<feature type="binding site" evidence="15">
    <location>
        <position position="465"/>
    </location>
    <ligand>
        <name>Mg(2+)</name>
        <dbReference type="ChEBI" id="CHEBI:18420"/>
        <note>shared with alpha subunit</note>
    </ligand>
</feature>
<evidence type="ECO:0000259" key="17">
    <source>
        <dbReference type="PROSITE" id="PS50886"/>
    </source>
</evidence>
<dbReference type="SUPFAM" id="SSF56037">
    <property type="entry name" value="PheT/TilS domain"/>
    <property type="match status" value="1"/>
</dbReference>
<comment type="similarity">
    <text evidence="2 15">Belongs to the phenylalanyl-tRNA synthetase beta subunit family. Type 1 subfamily.</text>
</comment>
<evidence type="ECO:0000259" key="19">
    <source>
        <dbReference type="PROSITE" id="PS51483"/>
    </source>
</evidence>
<dbReference type="InterPro" id="IPR036690">
    <property type="entry name" value="Fdx_antiC-bd_sf"/>
</dbReference>
<dbReference type="InterPro" id="IPR020825">
    <property type="entry name" value="Phe-tRNA_synthase-like_B3/B4"/>
</dbReference>
<feature type="binding site" evidence="15">
    <location>
        <position position="469"/>
    </location>
    <ligand>
        <name>Mg(2+)</name>
        <dbReference type="ChEBI" id="CHEBI:18420"/>
        <note>shared with alpha subunit</note>
    </ligand>
</feature>
<keyword evidence="11 16" id="KW-0694">RNA-binding</keyword>
<dbReference type="FunFam" id="3.50.40.10:FF:000001">
    <property type="entry name" value="Phenylalanine--tRNA ligase beta subunit"/>
    <property type="match status" value="1"/>
</dbReference>
<dbReference type="FunFam" id="3.30.70.380:FF:000001">
    <property type="entry name" value="Phenylalanine--tRNA ligase beta subunit"/>
    <property type="match status" value="1"/>
</dbReference>
<dbReference type="Pfam" id="PF01588">
    <property type="entry name" value="tRNA_bind"/>
    <property type="match status" value="1"/>
</dbReference>
<dbReference type="GO" id="GO:0006432">
    <property type="term" value="P:phenylalanyl-tRNA aminoacylation"/>
    <property type="evidence" value="ECO:0007669"/>
    <property type="project" value="UniProtKB-UniRule"/>
</dbReference>